<proteinExistence type="predicted"/>
<sequence>MENLLANNPQLFVKELALNCSHIPLPESFVLITTDLSFKHMTLDWMPCQEIIGIHLLFVFNISFGTTSLPYQTRPSASEENGDRTVLPSPANNAMTCGRGRG</sequence>
<protein>
    <submittedName>
        <fullName evidence="2">Uncharacterized protein</fullName>
    </submittedName>
</protein>
<organism evidence="2 3">
    <name type="scientific">Prunus armeniaca</name>
    <name type="common">Apricot</name>
    <name type="synonym">Armeniaca vulgaris</name>
    <dbReference type="NCBI Taxonomy" id="36596"/>
    <lineage>
        <taxon>Eukaryota</taxon>
        <taxon>Viridiplantae</taxon>
        <taxon>Streptophyta</taxon>
        <taxon>Embryophyta</taxon>
        <taxon>Tracheophyta</taxon>
        <taxon>Spermatophyta</taxon>
        <taxon>Magnoliopsida</taxon>
        <taxon>eudicotyledons</taxon>
        <taxon>Gunneridae</taxon>
        <taxon>Pentapetalae</taxon>
        <taxon>rosids</taxon>
        <taxon>fabids</taxon>
        <taxon>Rosales</taxon>
        <taxon>Rosaceae</taxon>
        <taxon>Amygdaloideae</taxon>
        <taxon>Amygdaleae</taxon>
        <taxon>Prunus</taxon>
    </lineage>
</organism>
<feature type="region of interest" description="Disordered" evidence="1">
    <location>
        <begin position="72"/>
        <end position="102"/>
    </location>
</feature>
<dbReference type="EMBL" id="CAEKKB010000004">
    <property type="protein sequence ID" value="CAB4307954.1"/>
    <property type="molecule type" value="Genomic_DNA"/>
</dbReference>
<gene>
    <name evidence="2" type="ORF">ORAREDHAP_LOCUS26965</name>
</gene>
<evidence type="ECO:0000313" key="2">
    <source>
        <dbReference type="EMBL" id="CAB4307954.1"/>
    </source>
</evidence>
<evidence type="ECO:0000313" key="3">
    <source>
        <dbReference type="Proteomes" id="UP000507245"/>
    </source>
</evidence>
<reference evidence="3" key="1">
    <citation type="journal article" date="2020" name="Genome Biol.">
        <title>Gamete binning: chromosome-level and haplotype-resolved genome assembly enabled by high-throughput single-cell sequencing of gamete genomes.</title>
        <authorList>
            <person name="Campoy J.A."/>
            <person name="Sun H."/>
            <person name="Goel M."/>
            <person name="Jiao W.-B."/>
            <person name="Folz-Donahue K."/>
            <person name="Wang N."/>
            <person name="Rubio M."/>
            <person name="Liu C."/>
            <person name="Kukat C."/>
            <person name="Ruiz D."/>
            <person name="Huettel B."/>
            <person name="Schneeberger K."/>
        </authorList>
    </citation>
    <scope>NUCLEOTIDE SEQUENCE [LARGE SCALE GENOMIC DNA]</scope>
    <source>
        <strain evidence="3">cv. Rojo Pasion</strain>
    </source>
</reference>
<dbReference type="Proteomes" id="UP000507245">
    <property type="component" value="Unassembled WGS sequence"/>
</dbReference>
<keyword evidence="3" id="KW-1185">Reference proteome</keyword>
<evidence type="ECO:0000256" key="1">
    <source>
        <dbReference type="SAM" id="MobiDB-lite"/>
    </source>
</evidence>
<dbReference type="AlphaFoldDB" id="A0A6J5XA35"/>
<accession>A0A6J5XA35</accession>
<name>A0A6J5XA35_PRUAR</name>